<accession>A0A804KHM4</accession>
<evidence type="ECO:0000313" key="4">
    <source>
        <dbReference type="EnsemblPlants" id="Ma09_p09180.1"/>
    </source>
</evidence>
<proteinExistence type="predicted"/>
<dbReference type="KEGG" id="mus:103997352"/>
<evidence type="ECO:0000313" key="5">
    <source>
        <dbReference type="Proteomes" id="UP000012960"/>
    </source>
</evidence>
<dbReference type="EMBL" id="HG996474">
    <property type="protein sequence ID" value="CAG1834649.1"/>
    <property type="molecule type" value="Genomic_DNA"/>
</dbReference>
<feature type="compositionally biased region" description="Basic and acidic residues" evidence="2">
    <location>
        <begin position="440"/>
        <end position="459"/>
    </location>
</feature>
<dbReference type="Gramene" id="Ma09_t09180.1">
    <property type="protein sequence ID" value="Ma09_p09180.1"/>
    <property type="gene ID" value="Ma09_g09180"/>
</dbReference>
<dbReference type="FunCoup" id="A0A804KHM4">
    <property type="interactions" value="2833"/>
</dbReference>
<keyword evidence="5" id="KW-1185">Reference proteome</keyword>
<feature type="compositionally biased region" description="Basic and acidic residues" evidence="2">
    <location>
        <begin position="275"/>
        <end position="294"/>
    </location>
</feature>
<gene>
    <name evidence="3" type="ORF">GSMUA_227540.1</name>
</gene>
<dbReference type="InParanoid" id="A0A804KHM4"/>
<feature type="region of interest" description="Disordered" evidence="2">
    <location>
        <begin position="271"/>
        <end position="294"/>
    </location>
</feature>
<feature type="region of interest" description="Disordered" evidence="2">
    <location>
        <begin position="439"/>
        <end position="459"/>
    </location>
</feature>
<organism evidence="4 5">
    <name type="scientific">Musa acuminata subsp. malaccensis</name>
    <name type="common">Wild banana</name>
    <name type="synonym">Musa malaccensis</name>
    <dbReference type="NCBI Taxonomy" id="214687"/>
    <lineage>
        <taxon>Eukaryota</taxon>
        <taxon>Viridiplantae</taxon>
        <taxon>Streptophyta</taxon>
        <taxon>Embryophyta</taxon>
        <taxon>Tracheophyta</taxon>
        <taxon>Spermatophyta</taxon>
        <taxon>Magnoliopsida</taxon>
        <taxon>Liliopsida</taxon>
        <taxon>Zingiberales</taxon>
        <taxon>Musaceae</taxon>
        <taxon>Musa</taxon>
    </lineage>
</organism>
<dbReference type="OMA" id="RTSPLNW"/>
<evidence type="ECO:0000313" key="3">
    <source>
        <dbReference type="EMBL" id="CAG1834649.1"/>
    </source>
</evidence>
<dbReference type="PANTHER" id="PTHR36325">
    <property type="entry name" value="MYOSIN-2 HEAVY CHAIN-LIKE PROTEIN"/>
    <property type="match status" value="1"/>
</dbReference>
<keyword evidence="1" id="KW-0175">Coiled coil</keyword>
<evidence type="ECO:0000256" key="1">
    <source>
        <dbReference type="SAM" id="Coils"/>
    </source>
</evidence>
<sequence>MESGSDRSPDEPVTKPSTDFEKKGSVIEAPTSTTSGCGRKIGGSKDSGHSILNTVNKSTSQIKKPPHRKNVSPLNWFPRKKTDSFLKRKIKHLQEIEGMNLSLDETLGNANPHYTRIAREKIAAHEAAQKAMEARKSAMVEASWCRILGAARIKSKEAEARLEKAEKCAEEAFEAARALGVMMYDRPDCQRRTCEIETSLGIGGRSTHTVTASFETAFEVDKEVAAAVKKAFIQLANCPSSLEKEEFRDLLYKITQNPDGNRTMEDVPEITSECDTGHGAEREKDSHISGDTDMKHATKMKQRKSKNSLLPTDSGSSISMSPTELIGRMLERLKGLHEDELASLAVIVATCGLNAALCEMEHDKDNDLEAISSCTSKLRTGMRRDSSITSIVGHTVQEKEALTEIPSLDKSLVKHVSRLEREVQEARKNNRDLINQRTSETSETHVVVESKPSNKNERHVDSTLDLGSVLMKHVTKLERDVLEFKKHNYRSNSLVEDRKGVERNVESEFQSEIAETKCNVDAPTCDSIPTLKGKRTNTTDELLGGKYGISINNGCRQLSSSQGLTEDIEHHGVMVIHEEVPRPPSACRQQGKENIDFNPVDEMHQASKRMSRVERAKIEVLKTFSYQERNRGGGDALETMGLDKILVKPIHRLEKEKMQALEQRRDEISLRDQKKQTTDVKDTESLDMILVKHVSRLEKEKLILAADEGAKTVKRSKQQPKAYAQSLDEILVKHQSKLEKAKLATTQQSADYIKHESRREARERELQEAWRGMSLGNSLKPHLSRIERDKAAWRKAEEEEHNREMQL</sequence>
<feature type="region of interest" description="Disordered" evidence="2">
    <location>
        <begin position="1"/>
        <end position="76"/>
    </location>
</feature>
<feature type="compositionally biased region" description="Basic and acidic residues" evidence="2">
    <location>
        <begin position="1"/>
        <end position="25"/>
    </location>
</feature>
<dbReference type="OrthoDB" id="2019579at2759"/>
<dbReference type="PANTHER" id="PTHR36325:SF1">
    <property type="entry name" value="MYOSIN-2 HEAVY CHAIN-LIKE PROTEIN"/>
    <property type="match status" value="1"/>
</dbReference>
<feature type="coiled-coil region" evidence="1">
    <location>
        <begin position="148"/>
        <end position="175"/>
    </location>
</feature>
<protein>
    <submittedName>
        <fullName evidence="3">(wild Malaysian banana) hypothetical protein</fullName>
    </submittedName>
</protein>
<reference evidence="3" key="1">
    <citation type="submission" date="2021-03" db="EMBL/GenBank/DDBJ databases">
        <authorList>
            <consortium name="Genoscope - CEA"/>
            <person name="William W."/>
        </authorList>
    </citation>
    <scope>NUCLEOTIDE SEQUENCE</scope>
    <source>
        <strain evidence="3">Doubled-haploid Pahang</strain>
    </source>
</reference>
<feature type="compositionally biased region" description="Polar residues" evidence="2">
    <location>
        <begin position="50"/>
        <end position="62"/>
    </location>
</feature>
<evidence type="ECO:0000256" key="2">
    <source>
        <dbReference type="SAM" id="MobiDB-lite"/>
    </source>
</evidence>
<dbReference type="Proteomes" id="UP000012960">
    <property type="component" value="Unplaced"/>
</dbReference>
<dbReference type="EnsemblPlants" id="Ma09_t09180.1">
    <property type="protein sequence ID" value="Ma09_p09180.1"/>
    <property type="gene ID" value="Ma09_g09180"/>
</dbReference>
<dbReference type="AlphaFoldDB" id="A0A804KHM4"/>
<name>A0A804KHM4_MUSAM</name>
<reference evidence="4" key="2">
    <citation type="submission" date="2021-05" db="UniProtKB">
        <authorList>
            <consortium name="EnsemblPlants"/>
        </authorList>
    </citation>
    <scope>IDENTIFICATION</scope>
    <source>
        <strain evidence="4">subsp. malaccensis</strain>
    </source>
</reference>